<gene>
    <name evidence="2" type="ORF">NDU88_004450</name>
</gene>
<sequence>MGSETWSPIMGANDSRLLPKEKVLATVASPPVTVEDYGGKGGMVEQRGGKRREGIIQVEQGGDVEMGRSSSSGKQDMLADTQEQKAAVTEEGATRRNKPGRLEIEGCMLQTTMTLPMIHGHRQVPCWGFVYCWWGDRSRGND</sequence>
<evidence type="ECO:0000313" key="3">
    <source>
        <dbReference type="Proteomes" id="UP001066276"/>
    </source>
</evidence>
<accession>A0AAV7WVK6</accession>
<proteinExistence type="predicted"/>
<evidence type="ECO:0000313" key="2">
    <source>
        <dbReference type="EMBL" id="KAJ1216851.1"/>
    </source>
</evidence>
<keyword evidence="3" id="KW-1185">Reference proteome</keyword>
<dbReference type="EMBL" id="JANPWB010000001">
    <property type="protein sequence ID" value="KAJ1216851.1"/>
    <property type="molecule type" value="Genomic_DNA"/>
</dbReference>
<comment type="caution">
    <text evidence="2">The sequence shown here is derived from an EMBL/GenBank/DDBJ whole genome shotgun (WGS) entry which is preliminary data.</text>
</comment>
<dbReference type="Proteomes" id="UP001066276">
    <property type="component" value="Chromosome 1_1"/>
</dbReference>
<name>A0AAV7WVK6_PLEWA</name>
<dbReference type="AlphaFoldDB" id="A0AAV7WVK6"/>
<reference evidence="2" key="1">
    <citation type="journal article" date="2022" name="bioRxiv">
        <title>Sequencing and chromosome-scale assembly of the giantPleurodeles waltlgenome.</title>
        <authorList>
            <person name="Brown T."/>
            <person name="Elewa A."/>
            <person name="Iarovenko S."/>
            <person name="Subramanian E."/>
            <person name="Araus A.J."/>
            <person name="Petzold A."/>
            <person name="Susuki M."/>
            <person name="Suzuki K.-i.T."/>
            <person name="Hayashi T."/>
            <person name="Toyoda A."/>
            <person name="Oliveira C."/>
            <person name="Osipova E."/>
            <person name="Leigh N.D."/>
            <person name="Simon A."/>
            <person name="Yun M.H."/>
        </authorList>
    </citation>
    <scope>NUCLEOTIDE SEQUENCE</scope>
    <source>
        <strain evidence="2">20211129_DDA</strain>
        <tissue evidence="2">Liver</tissue>
    </source>
</reference>
<protein>
    <submittedName>
        <fullName evidence="2">Uncharacterized protein</fullName>
    </submittedName>
</protein>
<organism evidence="2 3">
    <name type="scientific">Pleurodeles waltl</name>
    <name type="common">Iberian ribbed newt</name>
    <dbReference type="NCBI Taxonomy" id="8319"/>
    <lineage>
        <taxon>Eukaryota</taxon>
        <taxon>Metazoa</taxon>
        <taxon>Chordata</taxon>
        <taxon>Craniata</taxon>
        <taxon>Vertebrata</taxon>
        <taxon>Euteleostomi</taxon>
        <taxon>Amphibia</taxon>
        <taxon>Batrachia</taxon>
        <taxon>Caudata</taxon>
        <taxon>Salamandroidea</taxon>
        <taxon>Salamandridae</taxon>
        <taxon>Pleurodelinae</taxon>
        <taxon>Pleurodeles</taxon>
    </lineage>
</organism>
<feature type="region of interest" description="Disordered" evidence="1">
    <location>
        <begin position="62"/>
        <end position="99"/>
    </location>
</feature>
<evidence type="ECO:0000256" key="1">
    <source>
        <dbReference type="SAM" id="MobiDB-lite"/>
    </source>
</evidence>